<dbReference type="VEuPathDB" id="PlasmoDB:Py17XNL_000303642"/>
<dbReference type="RefSeq" id="XP_022811445.1">
    <property type="nucleotide sequence ID" value="XM_022954948.1"/>
</dbReference>
<accession>A0A078K6N7</accession>
<evidence type="ECO:0000313" key="10">
    <source>
        <dbReference type="Proteomes" id="UP000072904"/>
    </source>
</evidence>
<dbReference type="SUPFAM" id="SSF52151">
    <property type="entry name" value="FabD/lysophospholipase-like"/>
    <property type="match status" value="1"/>
</dbReference>
<dbReference type="InterPro" id="IPR002641">
    <property type="entry name" value="PNPLA_dom"/>
</dbReference>
<dbReference type="VEuPathDB" id="PlasmoDB:PY17X_0306800"/>
<gene>
    <name evidence="8" type="ORF">PY17X_0306800</name>
    <name evidence="7" type="ORF">PYYM_0307100</name>
</gene>
<comment type="caution">
    <text evidence="4">Lacks conserved residue(s) required for the propagation of feature annotation.</text>
</comment>
<dbReference type="VEuPathDB" id="PlasmoDB:PY02960"/>
<evidence type="ECO:0000256" key="2">
    <source>
        <dbReference type="ARBA" id="ARBA00022963"/>
    </source>
</evidence>
<dbReference type="InterPro" id="IPR016035">
    <property type="entry name" value="Acyl_Trfase/lysoPLipase"/>
</dbReference>
<evidence type="ECO:0000313" key="8">
    <source>
        <dbReference type="EMBL" id="VTZ72468.1"/>
    </source>
</evidence>
<evidence type="ECO:0000259" key="6">
    <source>
        <dbReference type="PROSITE" id="PS51635"/>
    </source>
</evidence>
<dbReference type="Proteomes" id="UP000072874">
    <property type="component" value="Chromosome 3"/>
</dbReference>
<dbReference type="EMBL" id="LK934631">
    <property type="protein sequence ID" value="CDU16255.1"/>
    <property type="molecule type" value="Genomic_DNA"/>
</dbReference>
<evidence type="ECO:0000256" key="5">
    <source>
        <dbReference type="SAM" id="MobiDB-lite"/>
    </source>
</evidence>
<reference evidence="7" key="3">
    <citation type="submission" date="2014-05" db="EMBL/GenBank/DDBJ databases">
        <authorList>
            <person name="Aslett A.Martin."/>
            <person name="De Silva Nishadi"/>
        </authorList>
    </citation>
    <scope>NUCLEOTIDE SEQUENCE</scope>
    <source>
        <strain evidence="7">YM</strain>
    </source>
</reference>
<dbReference type="PANTHER" id="PTHR24185:SF1">
    <property type="entry name" value="CALCIUM-INDEPENDENT PHOSPHOLIPASE A2-GAMMA"/>
    <property type="match status" value="1"/>
</dbReference>
<reference evidence="8" key="4">
    <citation type="submission" date="2019-05" db="EMBL/GenBank/DDBJ databases">
        <authorList>
            <consortium name="Pathogen Informatics"/>
        </authorList>
    </citation>
    <scope>NUCLEOTIDE SEQUENCE</scope>
    <source>
        <strain evidence="8">17X</strain>
    </source>
</reference>
<reference evidence="9 10" key="1">
    <citation type="journal article" date="2014" name="BMC Biol.">
        <title>A comprehensive evaluation of rodent malaria parasite genomes and gene expression.</title>
        <authorList>
            <person name="Otto T.D."/>
            <person name="Bohme U."/>
            <person name="Jackson A.P."/>
            <person name="Hunt M."/>
            <person name="Franke-Fayard B."/>
            <person name="Hoeijmakers W.A."/>
            <person name="Religa A.A."/>
            <person name="Robertson L."/>
            <person name="Sanders M."/>
            <person name="Ogun S.A."/>
            <person name="Cunningham D."/>
            <person name="Erhart A."/>
            <person name="Billker O."/>
            <person name="Khan S.M."/>
            <person name="Stunnenberg H.G."/>
            <person name="Langhorne J."/>
            <person name="Holder A.A."/>
            <person name="Waters A.P."/>
            <person name="Newbold C.I."/>
            <person name="Pain A."/>
            <person name="Berriman M."/>
            <person name="Janse C.J."/>
        </authorList>
    </citation>
    <scope>NUCLEOTIDE SEQUENCE [LARGE SCALE GENOMIC DNA]</scope>
    <source>
        <strain evidence="8 9">17X</strain>
        <strain evidence="7 10">YM</strain>
    </source>
</reference>
<feature type="domain" description="PNPLA" evidence="6">
    <location>
        <begin position="351"/>
        <end position="557"/>
    </location>
</feature>
<dbReference type="EMBL" id="LM993657">
    <property type="protein sequence ID" value="VTZ72468.1"/>
    <property type="molecule type" value="Genomic_DNA"/>
</dbReference>
<keyword evidence="1 4" id="KW-0378">Hydrolase</keyword>
<dbReference type="GO" id="GO:0016020">
    <property type="term" value="C:membrane"/>
    <property type="evidence" value="ECO:0007669"/>
    <property type="project" value="TreeGrafter"/>
</dbReference>
<evidence type="ECO:0000256" key="1">
    <source>
        <dbReference type="ARBA" id="ARBA00022801"/>
    </source>
</evidence>
<dbReference type="GO" id="GO:0047499">
    <property type="term" value="F:calcium-independent phospholipase A2 activity"/>
    <property type="evidence" value="ECO:0007669"/>
    <property type="project" value="TreeGrafter"/>
</dbReference>
<dbReference type="GeneID" id="3830141"/>
<organism evidence="7 10">
    <name type="scientific">Plasmodium yoelii</name>
    <dbReference type="NCBI Taxonomy" id="5861"/>
    <lineage>
        <taxon>Eukaryota</taxon>
        <taxon>Sar</taxon>
        <taxon>Alveolata</taxon>
        <taxon>Apicomplexa</taxon>
        <taxon>Aconoidasida</taxon>
        <taxon>Haemosporida</taxon>
        <taxon>Plasmodiidae</taxon>
        <taxon>Plasmodium</taxon>
        <taxon>Plasmodium (Vinckeia)</taxon>
    </lineage>
</organism>
<evidence type="ECO:0000256" key="3">
    <source>
        <dbReference type="ARBA" id="ARBA00023098"/>
    </source>
</evidence>
<feature type="region of interest" description="Disordered" evidence="5">
    <location>
        <begin position="163"/>
        <end position="197"/>
    </location>
</feature>
<protein>
    <submittedName>
        <fullName evidence="8">Patatin-like phospholipase, putative</fullName>
    </submittedName>
    <submittedName>
        <fullName evidence="7">Phospholipase A2, putative</fullName>
    </submittedName>
</protein>
<proteinExistence type="predicted"/>
<dbReference type="Gene3D" id="3.40.1090.10">
    <property type="entry name" value="Cytosolic phospholipase A2 catalytic domain"/>
    <property type="match status" value="1"/>
</dbReference>
<dbReference type="OMA" id="HNPYKLF"/>
<feature type="active site" description="Proton acceptor" evidence="4">
    <location>
        <position position="544"/>
    </location>
</feature>
<dbReference type="PANTHER" id="PTHR24185">
    <property type="entry name" value="CALCIUM-INDEPENDENT PHOSPHOLIPASE A2-GAMMA"/>
    <property type="match status" value="1"/>
</dbReference>
<dbReference type="OrthoDB" id="630895at2759"/>
<feature type="short sequence motif" description="GXSXG" evidence="4">
    <location>
        <begin position="394"/>
        <end position="398"/>
    </location>
</feature>
<dbReference type="GO" id="GO:0019369">
    <property type="term" value="P:arachidonate metabolic process"/>
    <property type="evidence" value="ECO:0007669"/>
    <property type="project" value="TreeGrafter"/>
</dbReference>
<sequence length="693" mass="79729">MSNGEDGHIYMYSDLFNSNLSDNENEHIYEKDKKKKKSVVYTSDDYLQHGENEYSKLRAENSTILNNYFNNEHIKPSDNDTNINASWDDIIIFPVDKKYTLKLFEGELSENKHTIKLRKPGFYCIALENNNDGKWDTIYFGFSKMQIELNYKLIVKENSINEEGTEKEKENTKNDRISNLGKNKQTSNEEHNKSIPEEIHSISDISDELLDMYKYTFGESEDLFDDKITDSMKGKNNNMIGNKNKLKNKNYNYNSMIKNKYNSRLAHDNHNTIETFRCTFNNESKIRVSANAKKYIYLYSKDPDTYLDIFVRTHMALGMCIMCKYSLLYCGKQNKIPDDPYVPFRKPVSILSLDSGGVLATSTLIVLTRIEHELRKELGNDTINLIDCFDMVCGTSAGGLISLALLEGYSLQEISALLPFIMEKTFEGNRNLISGIFFEGYDINNVKELFMKHIGNKFLASCKNLYCFVTATDVKHNPYKLFLLRNYTHKYNAINGESYGGLNKIPLWLAAWATASAPTYLKGPNEDDFKTYGFNIKPEIHLVDGALKASNPALIALEECARLNNKALPNFIHDDLDTLVSIGTGHSPMKLTKSGNDSSKTASTFEILINSAHLLTRANDTHREVLHWLSEKENTYFRFNVPYIGDINIDSRNTDDFDFISKSTRDYLTDEKYYDIKYLVRKLANNYIRSRYT</sequence>
<name>A0A078K6N7_PLAYE</name>
<feature type="compositionally biased region" description="Basic and acidic residues" evidence="5">
    <location>
        <begin position="164"/>
        <end position="176"/>
    </location>
</feature>
<feature type="active site" description="Nucleophile" evidence="4">
    <location>
        <position position="396"/>
    </location>
</feature>
<keyword evidence="2 4" id="KW-0442">Lipid degradation</keyword>
<dbReference type="Proteomes" id="UP000072904">
    <property type="component" value="Chromosome 3"/>
</dbReference>
<feature type="short sequence motif" description="DGA/G" evidence="4">
    <location>
        <begin position="544"/>
        <end position="546"/>
    </location>
</feature>
<keyword evidence="3 4" id="KW-0443">Lipid metabolism</keyword>
<evidence type="ECO:0000313" key="7">
    <source>
        <dbReference type="EMBL" id="CDU16255.1"/>
    </source>
</evidence>
<dbReference type="PROSITE" id="PS51635">
    <property type="entry name" value="PNPLA"/>
    <property type="match status" value="1"/>
</dbReference>
<feature type="compositionally biased region" description="Basic and acidic residues" evidence="5">
    <location>
        <begin position="187"/>
        <end position="197"/>
    </location>
</feature>
<evidence type="ECO:0000256" key="4">
    <source>
        <dbReference type="PROSITE-ProRule" id="PRU01161"/>
    </source>
</evidence>
<dbReference type="VEuPathDB" id="PlasmoDB:PYYM_0307100"/>
<dbReference type="GO" id="GO:0016042">
    <property type="term" value="P:lipid catabolic process"/>
    <property type="evidence" value="ECO:0007669"/>
    <property type="project" value="UniProtKB-UniRule"/>
</dbReference>
<dbReference type="Pfam" id="PF01734">
    <property type="entry name" value="Patatin"/>
    <property type="match status" value="1"/>
</dbReference>
<dbReference type="AlphaFoldDB" id="A0A078K6N7"/>
<reference evidence="8" key="2">
    <citation type="submission" date="2014-05" db="EMBL/GenBank/DDBJ databases">
        <authorList>
            <person name="Aslett M.A."/>
            <person name="De Silva N."/>
        </authorList>
    </citation>
    <scope>NUCLEOTIDE SEQUENCE</scope>
    <source>
        <strain evidence="8">17X</strain>
    </source>
</reference>
<evidence type="ECO:0000313" key="9">
    <source>
        <dbReference type="Proteomes" id="UP000072874"/>
    </source>
</evidence>
<dbReference type="KEGG" id="pyo:PY17X_0306800"/>
<dbReference type="CDD" id="cd07199">
    <property type="entry name" value="Pat17_PNPLA8_PNPLA9_like"/>
    <property type="match status" value="1"/>
</dbReference>